<evidence type="ECO:0000256" key="1">
    <source>
        <dbReference type="SAM" id="Phobius"/>
    </source>
</evidence>
<dbReference type="RefSeq" id="XP_009844272.1">
    <property type="nucleotide sequence ID" value="XM_009845970.1"/>
</dbReference>
<reference evidence="3" key="1">
    <citation type="submission" date="2013-12" db="EMBL/GenBank/DDBJ databases">
        <title>The Genome Sequence of Aphanomyces astaci APO3.</title>
        <authorList>
            <consortium name="The Broad Institute Genomics Platform"/>
            <person name="Russ C."/>
            <person name="Tyler B."/>
            <person name="van West P."/>
            <person name="Dieguez-Uribeondo J."/>
            <person name="Young S.K."/>
            <person name="Zeng Q."/>
            <person name="Gargeya S."/>
            <person name="Fitzgerald M."/>
            <person name="Abouelleil A."/>
            <person name="Alvarado L."/>
            <person name="Chapman S.B."/>
            <person name="Gainer-Dewar J."/>
            <person name="Goldberg J."/>
            <person name="Griggs A."/>
            <person name="Gujja S."/>
            <person name="Hansen M."/>
            <person name="Howarth C."/>
            <person name="Imamovic A."/>
            <person name="Ireland A."/>
            <person name="Larimer J."/>
            <person name="McCowan C."/>
            <person name="Murphy C."/>
            <person name="Pearson M."/>
            <person name="Poon T.W."/>
            <person name="Priest M."/>
            <person name="Roberts A."/>
            <person name="Saif S."/>
            <person name="Shea T."/>
            <person name="Sykes S."/>
            <person name="Wortman J."/>
            <person name="Nusbaum C."/>
            <person name="Birren B."/>
        </authorList>
    </citation>
    <scope>NUCLEOTIDE SEQUENCE [LARGE SCALE GENOMIC DNA]</scope>
    <source>
        <strain evidence="3">APO3</strain>
    </source>
</reference>
<feature type="transmembrane region" description="Helical" evidence="1">
    <location>
        <begin position="117"/>
        <end position="138"/>
    </location>
</feature>
<name>W4FFR1_APHAT</name>
<keyword evidence="1" id="KW-1133">Transmembrane helix</keyword>
<dbReference type="AlphaFoldDB" id="W4FFR1"/>
<feature type="domain" description="Protein kinase" evidence="2">
    <location>
        <begin position="209"/>
        <end position="484"/>
    </location>
</feature>
<dbReference type="OrthoDB" id="163159at2759"/>
<dbReference type="InterPro" id="IPR011009">
    <property type="entry name" value="Kinase-like_dom_sf"/>
</dbReference>
<dbReference type="EMBL" id="KI913214">
    <property type="protein sequence ID" value="ETV66285.1"/>
    <property type="molecule type" value="Genomic_DNA"/>
</dbReference>
<dbReference type="GO" id="GO:0004674">
    <property type="term" value="F:protein serine/threonine kinase activity"/>
    <property type="evidence" value="ECO:0007669"/>
    <property type="project" value="TreeGrafter"/>
</dbReference>
<dbReference type="PANTHER" id="PTHR44329:SF214">
    <property type="entry name" value="PROTEIN KINASE DOMAIN-CONTAINING PROTEIN"/>
    <property type="match status" value="1"/>
</dbReference>
<dbReference type="PANTHER" id="PTHR44329">
    <property type="entry name" value="SERINE/THREONINE-PROTEIN KINASE TNNI3K-RELATED"/>
    <property type="match status" value="1"/>
</dbReference>
<dbReference type="InterPro" id="IPR001245">
    <property type="entry name" value="Ser-Thr/Tyr_kinase_cat_dom"/>
</dbReference>
<keyword evidence="1" id="KW-0472">Membrane</keyword>
<keyword evidence="1" id="KW-0812">Transmembrane</keyword>
<protein>
    <submittedName>
        <fullName evidence="3">TKL protein kinase</fullName>
    </submittedName>
</protein>
<keyword evidence="3" id="KW-0808">Transferase</keyword>
<dbReference type="VEuPathDB" id="FungiDB:H257_17253"/>
<dbReference type="STRING" id="112090.W4FFR1"/>
<accession>W4FFR1</accession>
<dbReference type="InterPro" id="IPR000719">
    <property type="entry name" value="Prot_kinase_dom"/>
</dbReference>
<sequence length="484" mass="52550">MSSTSIPATTSSSSEWTCMAKDVNQSSFTPIRIIVQSGQLECLSWPAPPPPPVGSATANNTIASHGCVVLTSLSACRLWLQTQHNNMTTGGLALLLAPSPSTKSATDDNSTTSSQRATWILVGAVGTLAVLCVVVLVWRWHEHVRKPPSHQPQTKGMADPHHTIIEPNVMLAPCMFQSTRRRQPRRPAILPSSITRQVACWGIHPTAALQTIRVLHRGLHCVVHAGVFNQQTVAVKSLHSTSSRSIQSFVDEIKLVCSLDSPFLLQAVGVRVRDLHLVVEFMDLGDLQTHLLLHVKRASWPSKLKWARAAARALAHLHGVHVLHRHVKSRHILLHSSGRAVLAGLGNAVSTLAASTTTSPPSSTPHGASFRWMAPEVVASRAPYTAAADVFSLGVVLWELDSLLTPYAREQAQFGWGDVHLMRQIQARRVMLAFSTECPGGVVRVALQCLSADPTRRPTAAQVVDMLSQQDIATAFDTVPTLYH</sequence>
<gene>
    <name evidence="3" type="ORF">H257_17253</name>
</gene>
<dbReference type="SUPFAM" id="SSF56112">
    <property type="entry name" value="Protein kinase-like (PK-like)"/>
    <property type="match status" value="1"/>
</dbReference>
<dbReference type="PROSITE" id="PS50011">
    <property type="entry name" value="PROTEIN_KINASE_DOM"/>
    <property type="match status" value="1"/>
</dbReference>
<dbReference type="Gene3D" id="3.30.200.20">
    <property type="entry name" value="Phosphorylase Kinase, domain 1"/>
    <property type="match status" value="1"/>
</dbReference>
<dbReference type="GO" id="GO:0005524">
    <property type="term" value="F:ATP binding"/>
    <property type="evidence" value="ECO:0007669"/>
    <property type="project" value="InterPro"/>
</dbReference>
<dbReference type="InterPro" id="IPR051681">
    <property type="entry name" value="Ser/Thr_Kinases-Pseudokinases"/>
</dbReference>
<organism evidence="3">
    <name type="scientific">Aphanomyces astaci</name>
    <name type="common">Crayfish plague agent</name>
    <dbReference type="NCBI Taxonomy" id="112090"/>
    <lineage>
        <taxon>Eukaryota</taxon>
        <taxon>Sar</taxon>
        <taxon>Stramenopiles</taxon>
        <taxon>Oomycota</taxon>
        <taxon>Saprolegniomycetes</taxon>
        <taxon>Saprolegniales</taxon>
        <taxon>Verrucalvaceae</taxon>
        <taxon>Aphanomyces</taxon>
    </lineage>
</organism>
<dbReference type="Pfam" id="PF07714">
    <property type="entry name" value="PK_Tyr_Ser-Thr"/>
    <property type="match status" value="1"/>
</dbReference>
<evidence type="ECO:0000313" key="3">
    <source>
        <dbReference type="EMBL" id="ETV66285.1"/>
    </source>
</evidence>
<evidence type="ECO:0000259" key="2">
    <source>
        <dbReference type="PROSITE" id="PS50011"/>
    </source>
</evidence>
<keyword evidence="3" id="KW-0418">Kinase</keyword>
<dbReference type="GeneID" id="20819249"/>
<dbReference type="Gene3D" id="1.10.510.10">
    <property type="entry name" value="Transferase(Phosphotransferase) domain 1"/>
    <property type="match status" value="1"/>
</dbReference>
<proteinExistence type="predicted"/>